<protein>
    <recommendedName>
        <fullName evidence="3">Rna-directed dna polymerase from mobile element jockey-like</fullName>
    </recommendedName>
</protein>
<dbReference type="GO" id="GO:0031012">
    <property type="term" value="C:extracellular matrix"/>
    <property type="evidence" value="ECO:0007669"/>
    <property type="project" value="TreeGrafter"/>
</dbReference>
<name>A0A2I0USX7_LIMLA</name>
<reference evidence="2" key="2">
    <citation type="submission" date="2017-12" db="EMBL/GenBank/DDBJ databases">
        <title>Genome sequence of the Bar-tailed Godwit (Limosa lapponica baueri).</title>
        <authorList>
            <person name="Lima N.C.B."/>
            <person name="Parody-Merino A.M."/>
            <person name="Battley P.F."/>
            <person name="Fidler A.E."/>
            <person name="Prosdocimi F."/>
        </authorList>
    </citation>
    <scope>NUCLEOTIDE SEQUENCE [LARGE SCALE GENOMIC DNA]</scope>
</reference>
<reference evidence="2" key="1">
    <citation type="submission" date="2017-11" db="EMBL/GenBank/DDBJ databases">
        <authorList>
            <person name="Lima N.C."/>
            <person name="Parody-Merino A.M."/>
            <person name="Battley P.F."/>
            <person name="Fidler A.E."/>
            <person name="Prosdocimi F."/>
        </authorList>
    </citation>
    <scope>NUCLEOTIDE SEQUENCE [LARGE SCALE GENOMIC DNA]</scope>
</reference>
<accession>A0A2I0USX7</accession>
<dbReference type="GO" id="GO:0007508">
    <property type="term" value="P:larval heart development"/>
    <property type="evidence" value="ECO:0007669"/>
    <property type="project" value="TreeGrafter"/>
</dbReference>
<proteinExistence type="predicted"/>
<keyword evidence="2" id="KW-1185">Reference proteome</keyword>
<evidence type="ECO:0000313" key="1">
    <source>
        <dbReference type="EMBL" id="PKU49163.1"/>
    </source>
</evidence>
<dbReference type="AlphaFoldDB" id="A0A2I0USX7"/>
<organism evidence="1 2">
    <name type="scientific">Limosa lapponica baueri</name>
    <dbReference type="NCBI Taxonomy" id="1758121"/>
    <lineage>
        <taxon>Eukaryota</taxon>
        <taxon>Metazoa</taxon>
        <taxon>Chordata</taxon>
        <taxon>Craniata</taxon>
        <taxon>Vertebrata</taxon>
        <taxon>Euteleostomi</taxon>
        <taxon>Archelosauria</taxon>
        <taxon>Archosauria</taxon>
        <taxon>Dinosauria</taxon>
        <taxon>Saurischia</taxon>
        <taxon>Theropoda</taxon>
        <taxon>Coelurosauria</taxon>
        <taxon>Aves</taxon>
        <taxon>Neognathae</taxon>
        <taxon>Neoaves</taxon>
        <taxon>Charadriiformes</taxon>
        <taxon>Scolopacidae</taxon>
        <taxon>Limosa</taxon>
    </lineage>
</organism>
<sequence>MDKEKAEILKNFFASVFTGNLSPHTCGVDGLQGRDWGSKVPPTVREDEVCDPLRNVDIHKSMGADKMHPRFLRELADVVAKHSPFYLKSHGSQVKALVTGKRETLHPFLKKGTKGDPGIY</sequence>
<dbReference type="PANTHER" id="PTHR33395:SF22">
    <property type="entry name" value="REVERSE TRANSCRIPTASE DOMAIN-CONTAINING PROTEIN"/>
    <property type="match status" value="1"/>
</dbReference>
<dbReference type="PANTHER" id="PTHR33395">
    <property type="entry name" value="TRANSCRIPTASE, PUTATIVE-RELATED-RELATED"/>
    <property type="match status" value="1"/>
</dbReference>
<evidence type="ECO:0000313" key="2">
    <source>
        <dbReference type="Proteomes" id="UP000233556"/>
    </source>
</evidence>
<dbReference type="GO" id="GO:0061343">
    <property type="term" value="P:cell adhesion involved in heart morphogenesis"/>
    <property type="evidence" value="ECO:0007669"/>
    <property type="project" value="TreeGrafter"/>
</dbReference>
<evidence type="ECO:0008006" key="3">
    <source>
        <dbReference type="Google" id="ProtNLM"/>
    </source>
</evidence>
<gene>
    <name evidence="1" type="ORF">llap_475</name>
</gene>
<dbReference type="EMBL" id="KZ505641">
    <property type="protein sequence ID" value="PKU49163.1"/>
    <property type="molecule type" value="Genomic_DNA"/>
</dbReference>
<dbReference type="Proteomes" id="UP000233556">
    <property type="component" value="Unassembled WGS sequence"/>
</dbReference>